<proteinExistence type="predicted"/>
<protein>
    <submittedName>
        <fullName evidence="1">Uncharacterized protein</fullName>
    </submittedName>
</protein>
<name>A0A9P4P2I4_9PEZI</name>
<keyword evidence="2" id="KW-1185">Reference proteome</keyword>
<dbReference type="EMBL" id="MU007011">
    <property type="protein sequence ID" value="KAF2436062.1"/>
    <property type="molecule type" value="Genomic_DNA"/>
</dbReference>
<accession>A0A9P4P2I4</accession>
<dbReference type="AlphaFoldDB" id="A0A9P4P2I4"/>
<dbReference type="Proteomes" id="UP000800235">
    <property type="component" value="Unassembled WGS sequence"/>
</dbReference>
<gene>
    <name evidence="1" type="ORF">EJ08DRAFT_224529</name>
</gene>
<reference evidence="1" key="1">
    <citation type="journal article" date="2020" name="Stud. Mycol.">
        <title>101 Dothideomycetes genomes: a test case for predicting lifestyles and emergence of pathogens.</title>
        <authorList>
            <person name="Haridas S."/>
            <person name="Albert R."/>
            <person name="Binder M."/>
            <person name="Bloem J."/>
            <person name="Labutti K."/>
            <person name="Salamov A."/>
            <person name="Andreopoulos B."/>
            <person name="Baker S."/>
            <person name="Barry K."/>
            <person name="Bills G."/>
            <person name="Bluhm B."/>
            <person name="Cannon C."/>
            <person name="Castanera R."/>
            <person name="Culley D."/>
            <person name="Daum C."/>
            <person name="Ezra D."/>
            <person name="Gonzalez J."/>
            <person name="Henrissat B."/>
            <person name="Kuo A."/>
            <person name="Liang C."/>
            <person name="Lipzen A."/>
            <person name="Lutzoni F."/>
            <person name="Magnuson J."/>
            <person name="Mondo S."/>
            <person name="Nolan M."/>
            <person name="Ohm R."/>
            <person name="Pangilinan J."/>
            <person name="Park H.-J."/>
            <person name="Ramirez L."/>
            <person name="Alfaro M."/>
            <person name="Sun H."/>
            <person name="Tritt A."/>
            <person name="Yoshinaga Y."/>
            <person name="Zwiers L.-H."/>
            <person name="Turgeon B."/>
            <person name="Goodwin S."/>
            <person name="Spatafora J."/>
            <person name="Crous P."/>
            <person name="Grigoriev I."/>
        </authorList>
    </citation>
    <scope>NUCLEOTIDE SEQUENCE</scope>
    <source>
        <strain evidence="1">CBS 130266</strain>
    </source>
</reference>
<sequence>MGTEWESVLCGVFVTITLAEKAESWLILSFAVCSLFKPGSCLLSLYEQDQWFEFARLSRYLLCFAFAQPKAWAEDLPFGAGCCG</sequence>
<organism evidence="1 2">
    <name type="scientific">Tothia fuscella</name>
    <dbReference type="NCBI Taxonomy" id="1048955"/>
    <lineage>
        <taxon>Eukaryota</taxon>
        <taxon>Fungi</taxon>
        <taxon>Dikarya</taxon>
        <taxon>Ascomycota</taxon>
        <taxon>Pezizomycotina</taxon>
        <taxon>Dothideomycetes</taxon>
        <taxon>Pleosporomycetidae</taxon>
        <taxon>Venturiales</taxon>
        <taxon>Cylindrosympodiaceae</taxon>
        <taxon>Tothia</taxon>
    </lineage>
</organism>
<comment type="caution">
    <text evidence="1">The sequence shown here is derived from an EMBL/GenBank/DDBJ whole genome shotgun (WGS) entry which is preliminary data.</text>
</comment>
<evidence type="ECO:0000313" key="1">
    <source>
        <dbReference type="EMBL" id="KAF2436062.1"/>
    </source>
</evidence>
<evidence type="ECO:0000313" key="2">
    <source>
        <dbReference type="Proteomes" id="UP000800235"/>
    </source>
</evidence>